<comment type="catalytic activity">
    <reaction evidence="1">
        <text>acetate + ATP + CoA = acetyl-CoA + ADP + phosphate</text>
        <dbReference type="Rhea" id="RHEA:15081"/>
        <dbReference type="ChEBI" id="CHEBI:30089"/>
        <dbReference type="ChEBI" id="CHEBI:30616"/>
        <dbReference type="ChEBI" id="CHEBI:43474"/>
        <dbReference type="ChEBI" id="CHEBI:57287"/>
        <dbReference type="ChEBI" id="CHEBI:57288"/>
        <dbReference type="ChEBI" id="CHEBI:456216"/>
        <dbReference type="EC" id="6.2.1.13"/>
    </reaction>
</comment>
<dbReference type="FunFam" id="3.30.1490.20:FF:000020">
    <property type="entry name" value="Protein lysine acetyltransferase"/>
    <property type="match status" value="1"/>
</dbReference>
<dbReference type="GO" id="GO:0016740">
    <property type="term" value="F:transferase activity"/>
    <property type="evidence" value="ECO:0007669"/>
    <property type="project" value="UniProtKB-KW"/>
</dbReference>
<dbReference type="Gene3D" id="3.40.50.261">
    <property type="entry name" value="Succinyl-CoA synthetase domains"/>
    <property type="match status" value="2"/>
</dbReference>
<dbReference type="EMBL" id="FOUJ01000006">
    <property type="protein sequence ID" value="SFM85354.1"/>
    <property type="molecule type" value="Genomic_DNA"/>
</dbReference>
<proteinExistence type="predicted"/>
<keyword evidence="3" id="KW-0436">Ligase</keyword>
<dbReference type="PANTHER" id="PTHR43334">
    <property type="entry name" value="ACETATE--COA LIGASE [ADP-FORMING]"/>
    <property type="match status" value="1"/>
</dbReference>
<evidence type="ECO:0000256" key="2">
    <source>
        <dbReference type="ARBA" id="ARBA00012957"/>
    </source>
</evidence>
<dbReference type="GO" id="GO:0043758">
    <property type="term" value="F:acetate-CoA ligase (ADP-forming) activity"/>
    <property type="evidence" value="ECO:0007669"/>
    <property type="project" value="UniProtKB-EC"/>
</dbReference>
<evidence type="ECO:0000256" key="4">
    <source>
        <dbReference type="ARBA" id="ARBA00022741"/>
    </source>
</evidence>
<dbReference type="STRING" id="487685.SAMN04488696_2631"/>
<evidence type="ECO:0000256" key="5">
    <source>
        <dbReference type="ARBA" id="ARBA00022840"/>
    </source>
</evidence>
<dbReference type="Gene3D" id="3.30.1490.20">
    <property type="entry name" value="ATP-grasp fold, A domain"/>
    <property type="match status" value="1"/>
</dbReference>
<protein>
    <recommendedName>
        <fullName evidence="2">acetate--CoA ligase (ADP-forming)</fullName>
        <ecNumber evidence="2">6.2.1.13</ecNumber>
    </recommendedName>
</protein>
<evidence type="ECO:0000256" key="6">
    <source>
        <dbReference type="PROSITE-ProRule" id="PRU00409"/>
    </source>
</evidence>
<feature type="domain" description="ATP-grasp" evidence="7">
    <location>
        <begin position="488"/>
        <end position="524"/>
    </location>
</feature>
<evidence type="ECO:0000259" key="7">
    <source>
        <dbReference type="PROSITE" id="PS50975"/>
    </source>
</evidence>
<evidence type="ECO:0000256" key="1">
    <source>
        <dbReference type="ARBA" id="ARBA00001619"/>
    </source>
</evidence>
<dbReference type="Pfam" id="PF13607">
    <property type="entry name" value="Succ_CoA_lig"/>
    <property type="match status" value="1"/>
</dbReference>
<dbReference type="InterPro" id="IPR016102">
    <property type="entry name" value="Succinyl-CoA_synth-like"/>
</dbReference>
<dbReference type="InterPro" id="IPR036291">
    <property type="entry name" value="NAD(P)-bd_dom_sf"/>
</dbReference>
<dbReference type="InterPro" id="IPR032875">
    <property type="entry name" value="Succ_CoA_lig_flav_dom"/>
</dbReference>
<keyword evidence="5 6" id="KW-0067">ATP-binding</keyword>
<dbReference type="EC" id="6.2.1.13" evidence="2"/>
<dbReference type="SUPFAM" id="SSF51735">
    <property type="entry name" value="NAD(P)-binding Rossmann-fold domains"/>
    <property type="match status" value="1"/>
</dbReference>
<dbReference type="GO" id="GO:0005524">
    <property type="term" value="F:ATP binding"/>
    <property type="evidence" value="ECO:0007669"/>
    <property type="project" value="UniProtKB-UniRule"/>
</dbReference>
<accession>A0A1I4U8S0</accession>
<sequence>MLERMFDPNSVAVIGASRKEGKVGRAVLENLMQNSELTIVPINPGADEILGLPCYPSIMDVPDDKKVDLAVIVVPAKFVPQAIDECGQAGVGNVIVISAGFKEAGVEGARLERECISLCEQYGIDMIGPNCLGIIDTASGLNASFAANMAYEGNIAMMSQSGAICTVTLDWAERIGVGFSKFISLGNKATLSENDFLKMFEEDDTTAVIAAYLEGVKDGPEFIKIAQRVSRSKPIIIVKSGRTSVGSRAVSSHTGTLAGSDAAYNAGFKQAGVIRADSLEEMLDHSRAFSVCPLPEGRNIAIVTNAGGLGILTADACYNAGLSIASFEESTVERLREKLPPAANFYDPVDVLGDAGADLYAHALDAVLDDINVNGIIVLVSPQSMTDVPGIAETVAKKIQQSKKPILCNFAGGSRIAAGEDVLNSYGIPNYSSSERAVASMNALCNYFTIKKRKQEEPEKLNCDVKAARSFIDTASEGKRRTHGLESLDILKAYDIPVVDSRIAKTLPEAIKAADDMGYPVVMKILSPDISHKTDVGGIRLNLKHADDIERAYNSMMSDVRHYMPDATVTGVQLQKMVSGGKEVIIGMDRDPQFGPLLMFGLGGTYVEFLKDVSFAVAPISASEARHMVSSIKTYPLIAGVRGEASSDIDSIIQTLLKVSQLVTDFPEILEFEINPLMVMPEGQGCVAMDIRFTLDS</sequence>
<evidence type="ECO:0000256" key="3">
    <source>
        <dbReference type="ARBA" id="ARBA00022598"/>
    </source>
</evidence>
<organism evidence="8 9">
    <name type="scientific">Methanolobus profundi</name>
    <dbReference type="NCBI Taxonomy" id="487685"/>
    <lineage>
        <taxon>Archaea</taxon>
        <taxon>Methanobacteriati</taxon>
        <taxon>Methanobacteriota</taxon>
        <taxon>Stenosarchaea group</taxon>
        <taxon>Methanomicrobia</taxon>
        <taxon>Methanosarcinales</taxon>
        <taxon>Methanosarcinaceae</taxon>
        <taxon>Methanolobus</taxon>
    </lineage>
</organism>
<keyword evidence="8" id="KW-0808">Transferase</keyword>
<dbReference type="SMART" id="SM00881">
    <property type="entry name" value="CoA_binding"/>
    <property type="match status" value="1"/>
</dbReference>
<reference evidence="9" key="1">
    <citation type="submission" date="2016-10" db="EMBL/GenBank/DDBJ databases">
        <authorList>
            <person name="Varghese N."/>
            <person name="Submissions S."/>
        </authorList>
    </citation>
    <scope>NUCLEOTIDE SEQUENCE [LARGE SCALE GENOMIC DNA]</scope>
    <source>
        <strain evidence="9">Mob M</strain>
    </source>
</reference>
<evidence type="ECO:0000313" key="9">
    <source>
        <dbReference type="Proteomes" id="UP000198535"/>
    </source>
</evidence>
<dbReference type="SUPFAM" id="SSF52210">
    <property type="entry name" value="Succinyl-CoA synthetase domains"/>
    <property type="match status" value="2"/>
</dbReference>
<dbReference type="PROSITE" id="PS50975">
    <property type="entry name" value="ATP_GRASP"/>
    <property type="match status" value="1"/>
</dbReference>
<dbReference type="InterPro" id="IPR043938">
    <property type="entry name" value="Ligase_CoA_dom"/>
</dbReference>
<dbReference type="RefSeq" id="WP_091937667.1">
    <property type="nucleotide sequence ID" value="NZ_FOUJ01000006.1"/>
</dbReference>
<dbReference type="GO" id="GO:0046872">
    <property type="term" value="F:metal ion binding"/>
    <property type="evidence" value="ECO:0007669"/>
    <property type="project" value="InterPro"/>
</dbReference>
<dbReference type="PANTHER" id="PTHR43334:SF1">
    <property type="entry name" value="3-HYDROXYPROPIONATE--COA LIGASE [ADP-FORMING]"/>
    <property type="match status" value="1"/>
</dbReference>
<dbReference type="Gene3D" id="3.30.470.20">
    <property type="entry name" value="ATP-grasp fold, B domain"/>
    <property type="match status" value="1"/>
</dbReference>
<keyword evidence="9" id="KW-1185">Reference proteome</keyword>
<evidence type="ECO:0000313" key="8">
    <source>
        <dbReference type="EMBL" id="SFM85354.1"/>
    </source>
</evidence>
<dbReference type="InterPro" id="IPR003781">
    <property type="entry name" value="CoA-bd"/>
</dbReference>
<dbReference type="InterPro" id="IPR013815">
    <property type="entry name" value="ATP_grasp_subdomain_1"/>
</dbReference>
<dbReference type="InterPro" id="IPR051538">
    <property type="entry name" value="Acyl-CoA_Synth/Transferase"/>
</dbReference>
<dbReference type="Pfam" id="PF19045">
    <property type="entry name" value="Ligase_CoA_2"/>
    <property type="match status" value="1"/>
</dbReference>
<dbReference type="SUPFAM" id="SSF56059">
    <property type="entry name" value="Glutathione synthetase ATP-binding domain-like"/>
    <property type="match status" value="1"/>
</dbReference>
<dbReference type="OrthoDB" id="18103at2157"/>
<name>A0A1I4U8S0_9EURY</name>
<dbReference type="Proteomes" id="UP000198535">
    <property type="component" value="Unassembled WGS sequence"/>
</dbReference>
<dbReference type="Pfam" id="PF13380">
    <property type="entry name" value="CoA_binding_2"/>
    <property type="match status" value="1"/>
</dbReference>
<dbReference type="Pfam" id="PF13549">
    <property type="entry name" value="ATP-grasp_5"/>
    <property type="match status" value="1"/>
</dbReference>
<dbReference type="InterPro" id="IPR011761">
    <property type="entry name" value="ATP-grasp"/>
</dbReference>
<dbReference type="AlphaFoldDB" id="A0A1I4U8S0"/>
<gene>
    <name evidence="8" type="ORF">SAMN04488696_2631</name>
</gene>
<keyword evidence="4 6" id="KW-0547">Nucleotide-binding</keyword>
<dbReference type="Gene3D" id="3.40.50.720">
    <property type="entry name" value="NAD(P)-binding Rossmann-like Domain"/>
    <property type="match status" value="1"/>
</dbReference>